<dbReference type="InterPro" id="IPR036866">
    <property type="entry name" value="RibonucZ/Hydroxyglut_hydro"/>
</dbReference>
<dbReference type="PANTHER" id="PTHR43694">
    <property type="entry name" value="RIBONUCLEASE J"/>
    <property type="match status" value="1"/>
</dbReference>
<dbReference type="SMART" id="SM00849">
    <property type="entry name" value="Lactamase_B"/>
    <property type="match status" value="1"/>
</dbReference>
<dbReference type="InterPro" id="IPR042173">
    <property type="entry name" value="RNase_J_2"/>
</dbReference>
<dbReference type="GO" id="GO:0006364">
    <property type="term" value="P:rRNA processing"/>
    <property type="evidence" value="ECO:0007669"/>
    <property type="project" value="UniProtKB-UniRule"/>
</dbReference>
<feature type="domain" description="Metallo-beta-lactamase" evidence="10">
    <location>
        <begin position="58"/>
        <end position="257"/>
    </location>
</feature>
<dbReference type="GO" id="GO:0004521">
    <property type="term" value="F:RNA endonuclease activity"/>
    <property type="evidence" value="ECO:0007669"/>
    <property type="project" value="UniProtKB-UniRule"/>
</dbReference>
<evidence type="ECO:0000256" key="8">
    <source>
        <dbReference type="ARBA" id="ARBA00022884"/>
    </source>
</evidence>
<gene>
    <name evidence="9" type="primary">rnj</name>
    <name evidence="11" type="ORF">A3F03_00155</name>
</gene>
<dbReference type="Gene3D" id="3.10.20.580">
    <property type="match status" value="1"/>
</dbReference>
<dbReference type="Pfam" id="PF22505">
    <property type="entry name" value="RNase_J_b_CASP"/>
    <property type="match status" value="1"/>
</dbReference>
<dbReference type="InterPro" id="IPR004613">
    <property type="entry name" value="RNase_J"/>
</dbReference>
<name>A0A1F7I3S4_9BACT</name>
<feature type="binding site" evidence="9">
    <location>
        <begin position="407"/>
        <end position="411"/>
    </location>
    <ligand>
        <name>substrate</name>
    </ligand>
</feature>
<dbReference type="EMBL" id="MGAC01000024">
    <property type="protein sequence ID" value="OGK38009.1"/>
    <property type="molecule type" value="Genomic_DNA"/>
</dbReference>
<dbReference type="EC" id="3.1.-.-" evidence="9"/>
<evidence type="ECO:0000256" key="1">
    <source>
        <dbReference type="ARBA" id="ARBA00022490"/>
    </source>
</evidence>
<evidence type="ECO:0000259" key="10">
    <source>
        <dbReference type="SMART" id="SM00849"/>
    </source>
</evidence>
<dbReference type="PANTHER" id="PTHR43694:SF1">
    <property type="entry name" value="RIBONUCLEASE J"/>
    <property type="match status" value="1"/>
</dbReference>
<dbReference type="GO" id="GO:0003723">
    <property type="term" value="F:RNA binding"/>
    <property type="evidence" value="ECO:0007669"/>
    <property type="project" value="UniProtKB-UniRule"/>
</dbReference>
<dbReference type="Gene3D" id="3.40.50.10710">
    <property type="entry name" value="Metallo-hydrolase/oxidoreductase"/>
    <property type="match status" value="1"/>
</dbReference>
<dbReference type="GO" id="GO:0004534">
    <property type="term" value="F:5'-3' RNA exonuclease activity"/>
    <property type="evidence" value="ECO:0007669"/>
    <property type="project" value="UniProtKB-UniRule"/>
</dbReference>
<dbReference type="AlphaFoldDB" id="A0A1F7I3S4"/>
<dbReference type="NCBIfam" id="TIGR00649">
    <property type="entry name" value="MG423"/>
    <property type="match status" value="1"/>
</dbReference>
<keyword evidence="2 9" id="KW-0540">Nuclease</keyword>
<keyword evidence="8 9" id="KW-0694">RNA-binding</keyword>
<evidence type="ECO:0000256" key="2">
    <source>
        <dbReference type="ARBA" id="ARBA00022722"/>
    </source>
</evidence>
<dbReference type="GO" id="GO:0008270">
    <property type="term" value="F:zinc ion binding"/>
    <property type="evidence" value="ECO:0007669"/>
    <property type="project" value="InterPro"/>
</dbReference>
<dbReference type="HAMAP" id="MF_01491">
    <property type="entry name" value="RNase_J_bact"/>
    <property type="match status" value="1"/>
</dbReference>
<evidence type="ECO:0000313" key="11">
    <source>
        <dbReference type="EMBL" id="OGK38009.1"/>
    </source>
</evidence>
<keyword evidence="3" id="KW-0479">Metal-binding</keyword>
<sequence length="596" mass="67543">MREIVEFLSARNLLDKLFLRQLLLDKVDDTLVIVIIYFLIMLQYKVRFLPLGGVVGVTKNMYVYEIYEGDVLKDILIVDCGMGFPEANELGVDLVIPDISYLEDKVDKIRALLFSHGHEDHIGAVPFYYEKLGKPPIYTSKLTALFITNKAREFSQNVNITQIDYAHDYRFGEFDVRFINVTHSIPDTTHILIKTPVGAFYHGPDFKFDLTPPYGSPPNFYEIVKAGHDGILCLLSDSLGSEREGLTLSESVVGQTFEDEMRKTKGKFFMTTFSSNISRIRQCVEAAIKFNRKIFFLGRSMKQNTDAAGDIGYLPIPYALTGKEDEVMQIPPNKVCLIVAGSQGQYDSALSKIARNQNPNIRIKSGDKVIFSSDPIPGNEDAVYALIEDLSLQGADVIYSDIQDQLHASGHGSQEDLKFLMRFTNPKYFIPIGGTIRHQRQYRKLAVDLGYQKEQLFMLDEGDTVWFTKNEARKGDTLITRNIYVDAYGVGDVGNIVLRDRQTLSSEGMVVAMVVVDKMGKLIIRPKILTRGFVFEKGEDKLFDDAVKLIEKILKPRNERLLELGSLKKELGREVESFFFKARGRRPLVMVEVIQI</sequence>
<keyword evidence="9" id="KW-0698">rRNA processing</keyword>
<comment type="caution">
    <text evidence="11">The sequence shown here is derived from an EMBL/GenBank/DDBJ whole genome shotgun (WGS) entry which is preliminary data.</text>
</comment>
<proteinExistence type="inferred from homology"/>
<evidence type="ECO:0000256" key="6">
    <source>
        <dbReference type="ARBA" id="ARBA00022833"/>
    </source>
</evidence>
<comment type="function">
    <text evidence="9">An RNase that has 5'-3' exonuclease and possibly endonuclease activity. Involved in maturation of rRNA and in some organisms also mRNA maturation and/or decay.</text>
</comment>
<keyword evidence="6" id="KW-0862">Zinc</keyword>
<dbReference type="Gene3D" id="3.60.15.10">
    <property type="entry name" value="Ribonuclease Z/Hydroxyacylglutathione hydrolase-like"/>
    <property type="match status" value="1"/>
</dbReference>
<dbReference type="Pfam" id="PF17770">
    <property type="entry name" value="RNase_J_C"/>
    <property type="match status" value="1"/>
</dbReference>
<dbReference type="InterPro" id="IPR030854">
    <property type="entry name" value="RNase_J_bac"/>
</dbReference>
<dbReference type="InterPro" id="IPR055132">
    <property type="entry name" value="RNase_J_b_CASP"/>
</dbReference>
<keyword evidence="5 9" id="KW-0378">Hydrolase</keyword>
<evidence type="ECO:0000256" key="5">
    <source>
        <dbReference type="ARBA" id="ARBA00022801"/>
    </source>
</evidence>
<evidence type="ECO:0000256" key="7">
    <source>
        <dbReference type="ARBA" id="ARBA00022839"/>
    </source>
</evidence>
<evidence type="ECO:0000313" key="12">
    <source>
        <dbReference type="Proteomes" id="UP000176803"/>
    </source>
</evidence>
<organism evidence="11 12">
    <name type="scientific">Candidatus Roizmanbacteria bacterium RIFCSPHIGHO2_12_FULL_41_11</name>
    <dbReference type="NCBI Taxonomy" id="1802052"/>
    <lineage>
        <taxon>Bacteria</taxon>
        <taxon>Candidatus Roizmaniibacteriota</taxon>
    </lineage>
</organism>
<keyword evidence="7 9" id="KW-0269">Exonuclease</keyword>
<reference evidence="11 12" key="1">
    <citation type="journal article" date="2016" name="Nat. Commun.">
        <title>Thousands of microbial genomes shed light on interconnected biogeochemical processes in an aquifer system.</title>
        <authorList>
            <person name="Anantharaman K."/>
            <person name="Brown C.T."/>
            <person name="Hug L.A."/>
            <person name="Sharon I."/>
            <person name="Castelle C.J."/>
            <person name="Probst A.J."/>
            <person name="Thomas B.C."/>
            <person name="Singh A."/>
            <person name="Wilkins M.J."/>
            <person name="Karaoz U."/>
            <person name="Brodie E.L."/>
            <person name="Williams K.H."/>
            <person name="Hubbard S.S."/>
            <person name="Banfield J.F."/>
        </authorList>
    </citation>
    <scope>NUCLEOTIDE SEQUENCE [LARGE SCALE GENOMIC DNA]</scope>
</reference>
<evidence type="ECO:0000256" key="9">
    <source>
        <dbReference type="HAMAP-Rule" id="MF_01491"/>
    </source>
</evidence>
<comment type="subunit">
    <text evidence="9">Homodimer, may be a subunit of the RNA degradosome.</text>
</comment>
<dbReference type="Pfam" id="PF00753">
    <property type="entry name" value="Lactamase_B"/>
    <property type="match status" value="1"/>
</dbReference>
<protein>
    <recommendedName>
        <fullName evidence="9">Ribonuclease J</fullName>
        <shortName evidence="9">RNase J</shortName>
        <ecNumber evidence="9">3.1.-.-</ecNumber>
    </recommendedName>
</protein>
<dbReference type="Proteomes" id="UP000176803">
    <property type="component" value="Unassembled WGS sequence"/>
</dbReference>
<comment type="subcellular location">
    <subcellularLocation>
        <location evidence="9">Cytoplasm</location>
    </subcellularLocation>
</comment>
<keyword evidence="4 9" id="KW-0255">Endonuclease</keyword>
<dbReference type="GO" id="GO:0005737">
    <property type="term" value="C:cytoplasm"/>
    <property type="evidence" value="ECO:0007669"/>
    <property type="project" value="UniProtKB-SubCell"/>
</dbReference>
<evidence type="ECO:0000256" key="4">
    <source>
        <dbReference type="ARBA" id="ARBA00022759"/>
    </source>
</evidence>
<comment type="similarity">
    <text evidence="9">Belongs to the metallo-beta-lactamase superfamily. RNA-metabolizing metallo-beta-lactamase-like family. Bacterial RNase J subfamily.</text>
</comment>
<dbReference type="InterPro" id="IPR001279">
    <property type="entry name" value="Metallo-B-lactamas"/>
</dbReference>
<dbReference type="InterPro" id="IPR041636">
    <property type="entry name" value="RNase_J_C"/>
</dbReference>
<dbReference type="SUPFAM" id="SSF56281">
    <property type="entry name" value="Metallo-hydrolase/oxidoreductase"/>
    <property type="match status" value="1"/>
</dbReference>
<keyword evidence="1 9" id="KW-0963">Cytoplasm</keyword>
<accession>A0A1F7I3S4</accession>
<dbReference type="CDD" id="cd07714">
    <property type="entry name" value="RNaseJ_MBL-fold"/>
    <property type="match status" value="1"/>
</dbReference>
<dbReference type="Pfam" id="PF07521">
    <property type="entry name" value="RMMBL"/>
    <property type="match status" value="1"/>
</dbReference>
<dbReference type="InterPro" id="IPR011108">
    <property type="entry name" value="RMMBL"/>
</dbReference>
<evidence type="ECO:0000256" key="3">
    <source>
        <dbReference type="ARBA" id="ARBA00022723"/>
    </source>
</evidence>